<protein>
    <submittedName>
        <fullName evidence="2">Uncharacterized protein</fullName>
    </submittedName>
</protein>
<reference evidence="2 3" key="1">
    <citation type="submission" date="2015-09" db="EMBL/GenBank/DDBJ databases">
        <title>Draft genome sequence of Kouleothrix aurantiaca JCM 19913.</title>
        <authorList>
            <person name="Hemp J."/>
        </authorList>
    </citation>
    <scope>NUCLEOTIDE SEQUENCE [LARGE SCALE GENOMIC DNA]</scope>
    <source>
        <strain evidence="2 3">COM-B</strain>
    </source>
</reference>
<accession>A0A0P9DFB6</accession>
<proteinExistence type="predicted"/>
<dbReference type="Proteomes" id="UP000050509">
    <property type="component" value="Unassembled WGS sequence"/>
</dbReference>
<feature type="region of interest" description="Disordered" evidence="1">
    <location>
        <begin position="1"/>
        <end position="87"/>
    </location>
</feature>
<evidence type="ECO:0000313" key="2">
    <source>
        <dbReference type="EMBL" id="KPV54308.1"/>
    </source>
</evidence>
<name>A0A0P9DFB6_9CHLR</name>
<evidence type="ECO:0000256" key="1">
    <source>
        <dbReference type="SAM" id="MobiDB-lite"/>
    </source>
</evidence>
<gene>
    <name evidence="2" type="ORF">SE17_04530</name>
</gene>
<keyword evidence="3" id="KW-1185">Reference proteome</keyword>
<feature type="compositionally biased region" description="Basic and acidic residues" evidence="1">
    <location>
        <begin position="70"/>
        <end position="86"/>
    </location>
</feature>
<evidence type="ECO:0000313" key="3">
    <source>
        <dbReference type="Proteomes" id="UP000050509"/>
    </source>
</evidence>
<feature type="compositionally biased region" description="Polar residues" evidence="1">
    <location>
        <begin position="8"/>
        <end position="19"/>
    </location>
</feature>
<sequence>MSKKTIDTSKITNDLQGASSFFGKSDKNATRKDAKKVSRSQSPKSSPAITPRMPESSVIYEAPAAASSENKQDAGEATQDSERDGAELASLHASMLASIRGVVRKIGKESVYVRVTPEEKVRLSDIVYTLKREGVRTTENEVSRIALNYLIEDYKLNGERSMLAQVIEALQA</sequence>
<comment type="caution">
    <text evidence="2">The sequence shown here is derived from an EMBL/GenBank/DDBJ whole genome shotgun (WGS) entry which is preliminary data.</text>
</comment>
<organism evidence="2 3">
    <name type="scientific">Kouleothrix aurantiaca</name>
    <dbReference type="NCBI Taxonomy" id="186479"/>
    <lineage>
        <taxon>Bacteria</taxon>
        <taxon>Bacillati</taxon>
        <taxon>Chloroflexota</taxon>
        <taxon>Chloroflexia</taxon>
        <taxon>Chloroflexales</taxon>
        <taxon>Roseiflexineae</taxon>
        <taxon>Roseiflexaceae</taxon>
        <taxon>Kouleothrix</taxon>
    </lineage>
</organism>
<dbReference type="AlphaFoldDB" id="A0A0P9DFB6"/>
<feature type="compositionally biased region" description="Polar residues" evidence="1">
    <location>
        <begin position="39"/>
        <end position="48"/>
    </location>
</feature>
<feature type="compositionally biased region" description="Basic and acidic residues" evidence="1">
    <location>
        <begin position="24"/>
        <end position="36"/>
    </location>
</feature>
<dbReference type="EMBL" id="LJCR01000076">
    <property type="protein sequence ID" value="KPV54308.1"/>
    <property type="molecule type" value="Genomic_DNA"/>
</dbReference>